<protein>
    <submittedName>
        <fullName evidence="3">Uncharacterized protein</fullName>
    </submittedName>
</protein>
<dbReference type="GO" id="GO:0003677">
    <property type="term" value="F:DNA binding"/>
    <property type="evidence" value="ECO:0007669"/>
    <property type="project" value="InterPro"/>
</dbReference>
<feature type="compositionally biased region" description="Acidic residues" evidence="2">
    <location>
        <begin position="305"/>
        <end position="317"/>
    </location>
</feature>
<dbReference type="EMBL" id="CAJNIZ010039335">
    <property type="protein sequence ID" value="CAE7589257.1"/>
    <property type="molecule type" value="Genomic_DNA"/>
</dbReference>
<keyword evidence="4" id="KW-1185">Reference proteome</keyword>
<dbReference type="InterPro" id="IPR013762">
    <property type="entry name" value="Integrase-like_cat_sf"/>
</dbReference>
<feature type="region of interest" description="Disordered" evidence="2">
    <location>
        <begin position="640"/>
        <end position="671"/>
    </location>
</feature>
<gene>
    <name evidence="3" type="ORF">SPIL2461_LOCUS15714</name>
</gene>
<dbReference type="OrthoDB" id="434334at2759"/>
<organism evidence="3 4">
    <name type="scientific">Symbiodinium pilosum</name>
    <name type="common">Dinoflagellate</name>
    <dbReference type="NCBI Taxonomy" id="2952"/>
    <lineage>
        <taxon>Eukaryota</taxon>
        <taxon>Sar</taxon>
        <taxon>Alveolata</taxon>
        <taxon>Dinophyceae</taxon>
        <taxon>Suessiales</taxon>
        <taxon>Symbiodiniaceae</taxon>
        <taxon>Symbiodinium</taxon>
    </lineage>
</organism>
<evidence type="ECO:0000313" key="4">
    <source>
        <dbReference type="Proteomes" id="UP000649617"/>
    </source>
</evidence>
<dbReference type="SUPFAM" id="SSF56349">
    <property type="entry name" value="DNA breaking-rejoining enzymes"/>
    <property type="match status" value="1"/>
</dbReference>
<evidence type="ECO:0000256" key="1">
    <source>
        <dbReference type="ARBA" id="ARBA00023172"/>
    </source>
</evidence>
<comment type="caution">
    <text evidence="3">The sequence shown here is derived from an EMBL/GenBank/DDBJ whole genome shotgun (WGS) entry which is preliminary data.</text>
</comment>
<accession>A0A812UNR9</accession>
<feature type="compositionally biased region" description="Basic and acidic residues" evidence="2">
    <location>
        <begin position="286"/>
        <end position="304"/>
    </location>
</feature>
<feature type="region of interest" description="Disordered" evidence="2">
    <location>
        <begin position="451"/>
        <end position="479"/>
    </location>
</feature>
<feature type="region of interest" description="Disordered" evidence="2">
    <location>
        <begin position="277"/>
        <end position="325"/>
    </location>
</feature>
<sequence>MPEPGEAQELEPSGWAELFVVRNEGPDFNYPLVVARRRAAEGEPEWIAGALIGEADGGAVIVAFPGAAWNRQADRRRLPTGALQYPKSYQVAVVAPENREEKIEDVTAKVWIFKLASDWPLFLELRAAGDGDYEITSPFGKDIGEGLEDSAPYAPDLQAVAEERYACQSAVDLPESVAPAPPGSDAGGADLTSRVASLESCLGAVKASLDDIAARLPAQASGVSAAETAVPKRPSALRPPKPRTEQEKPPALDGLDPAVVQAARTAGIPEDHLKEMAALVGKNRPRTTERSRDVRPTPRKKQDPILDETEQEDETEAEQPAGAGMDQLAVAITKLTSIDKPRELSDGILARMAEDFGLRRAVPGGDRDEVLARALVGLAAIEQLSLDKGSWTLAEPMLLEEPAPMASFFGRQLLTGSELPFTRLFDSRAVDALVSQVKDIDDYLERRKKLGKRGAGQTAQADEDGDEGEKPKTPAKGKGSGKLVGWLLGEAAPFASFFRGLVSIAPARGAPATASAFPMPLPYPKLYKRRARGRASRTRRAEQQAVNLVVAMLSWLSLGSPAHCPGWLAAGTPLTGEQRGVARRLEAVVRVIARHPPVKFEDMGRAAARVETLEGSLHCLSDIAAKFGLLRDSYGRQAADLDGARSGSPLPGTSSSEQLPGETASLGRGRPDLMPEVAEAYAAGPDAEFLQGLFLSGETEFVAKDLEAHRLKLTGRPSFNPLPHLDLEAAAHYENPFAFMKDPSEVSEKLPRPRFRASREEKLKVLDLLDKTGRLTFHPARDVLPAYTNGLFGLVKNVLTGPLPEAVARAYTGFEGVEPGHGRYYAALSTLAMGDRSAVSYGQTSHVALLLKTGLVSMSELLSLDNRPSRGSFLTGICIDDLVTIEKTTACRPTTVAGSEGVVKSDRSSQQTLEKTTACRPTTELESEGLSESSCVRSSDVLKAIRKSYAEAGLARNPDKAFEGEEQASFWRARIDGNSGDVRALPTRTLPLISLTLDLVRIGMATRGLLEVVAGCYVAVFSFRRRLLSCMELTYTEGQGLPRQQAFTMTPALKDELLLCALLAPIAAANLRTKPSPWLSATDASLDWQAEVRSWIGEAFGQELARHSLIKPVWNKLLRPTEAAQRAAGLLDPEEELPDSSYTCHPLWIELATVLKYEPVWRKPCQRGKHINVSELQSALRAEARHVRSCPCTRANLALDSQVALGALLTGRSSSRSLNKELRKSLPAHLGYGSLMNVFYYPSDLNAADDPTRDRPVRATASSALPAWLSKAFSGDFEESDKWLEKNKSLPEDAVGLPPVSDLVGVEYTPLPRAKQRSSWMRAVREGREPPKVGPVCRQAAELNAELPQDVVDLLSEFPDYQFVTTGGLPPDRTRKGFVDLYSGSFGVARATARLTGVWVLTFELRRSADENLLCPALQRRILHLIGAFYAVGGGPVCSSMSRAIRPPVRSSEEPEGVTGCRPTMVEKVEQGNGHAKFMAACVREAITVGCDHWTENPHTSFLWKQPAWESILEEGAASAGQDHGPFVTDYCRFGALGMMMTKAAEPYPRPLNHLLARALAETLKPKRDRHAVDADLEEVALVGERTRELQGKLVAGFYDWLSAGLSPPALANVEASAMVFCTLLRSYGNHLFSSGQPLYKWRHLCAYYQKNRLLLRPYLPLCWDLTTRWERLQPTAHREPVPLAVAKAMLSLALSWNWVRFVVVAGLSFFGAARIGEPLRARRSQVLLPSDVLDYDFEACYVRVENPKSKHRGTGKVQHFAVRDSAFVKFLEKALRKDGPDTALFPLSPATFRRRWDALLQALGIPRSLRLTPGGLRGGGCVDLCNTGVSIPNLMWQMRIKQQTTLESYLQEVAALSVLPALTPQARNKVEAASALYPFQLQNFRA</sequence>
<evidence type="ECO:0000313" key="3">
    <source>
        <dbReference type="EMBL" id="CAE7589257.1"/>
    </source>
</evidence>
<proteinExistence type="predicted"/>
<dbReference type="InterPro" id="IPR011010">
    <property type="entry name" value="DNA_brk_join_enz"/>
</dbReference>
<dbReference type="Proteomes" id="UP000649617">
    <property type="component" value="Unassembled WGS sequence"/>
</dbReference>
<evidence type="ECO:0000256" key="2">
    <source>
        <dbReference type="SAM" id="MobiDB-lite"/>
    </source>
</evidence>
<reference evidence="3" key="1">
    <citation type="submission" date="2021-02" db="EMBL/GenBank/DDBJ databases">
        <authorList>
            <person name="Dougan E. K."/>
            <person name="Rhodes N."/>
            <person name="Thang M."/>
            <person name="Chan C."/>
        </authorList>
    </citation>
    <scope>NUCLEOTIDE SEQUENCE</scope>
</reference>
<dbReference type="GO" id="GO:0006310">
    <property type="term" value="P:DNA recombination"/>
    <property type="evidence" value="ECO:0007669"/>
    <property type="project" value="UniProtKB-KW"/>
</dbReference>
<name>A0A812UNR9_SYMPI</name>
<dbReference type="Gene3D" id="1.10.443.10">
    <property type="entry name" value="Intergrase catalytic core"/>
    <property type="match status" value="1"/>
</dbReference>
<keyword evidence="1" id="KW-0233">DNA recombination</keyword>
<feature type="region of interest" description="Disordered" evidence="2">
    <location>
        <begin position="902"/>
        <end position="924"/>
    </location>
</feature>
<feature type="region of interest" description="Disordered" evidence="2">
    <location>
        <begin position="220"/>
        <end position="255"/>
    </location>
</feature>
<dbReference type="GO" id="GO:0015074">
    <property type="term" value="P:DNA integration"/>
    <property type="evidence" value="ECO:0007669"/>
    <property type="project" value="InterPro"/>
</dbReference>